<dbReference type="InterPro" id="IPR050276">
    <property type="entry name" value="MshD_Acetyltransferase"/>
</dbReference>
<sequence>MLKISIEKANLTDLPQLQKIASETFFETFSAENTDEDMQTYLARNFSTEKLILELNDQNSDIYFAVFEQKVIGYLKLNFRESQSHLQDHGAIQIERLYISKEYQNKNVGQFLLEKAIEIAKNADKAYVWLGVWTENLRAIKFYKRNNFSEFGNYIFMLGKDEQQDILMKLLLI</sequence>
<dbReference type="PANTHER" id="PTHR43617:SF33">
    <property type="entry name" value="SPORE COAT POLYSACCHARIDE BIOSYNTHESIS PROTEIN SPSD"/>
    <property type="match status" value="1"/>
</dbReference>
<dbReference type="OrthoDB" id="7205533at2"/>
<dbReference type="InterPro" id="IPR000182">
    <property type="entry name" value="GNAT_dom"/>
</dbReference>
<gene>
    <name evidence="2" type="ORF">SAMN05421847_0959</name>
</gene>
<dbReference type="RefSeq" id="WP_103912927.1">
    <property type="nucleotide sequence ID" value="NZ_FNUS01000001.1"/>
</dbReference>
<proteinExistence type="predicted"/>
<dbReference type="GO" id="GO:0016747">
    <property type="term" value="F:acyltransferase activity, transferring groups other than amino-acyl groups"/>
    <property type="evidence" value="ECO:0007669"/>
    <property type="project" value="InterPro"/>
</dbReference>
<evidence type="ECO:0000313" key="2">
    <source>
        <dbReference type="EMBL" id="SEF79634.1"/>
    </source>
</evidence>
<dbReference type="GO" id="GO:0005840">
    <property type="term" value="C:ribosome"/>
    <property type="evidence" value="ECO:0007669"/>
    <property type="project" value="UniProtKB-KW"/>
</dbReference>
<dbReference type="CDD" id="cd04301">
    <property type="entry name" value="NAT_SF"/>
    <property type="match status" value="1"/>
</dbReference>
<evidence type="ECO:0000313" key="3">
    <source>
        <dbReference type="Proteomes" id="UP000236738"/>
    </source>
</evidence>
<keyword evidence="3" id="KW-1185">Reference proteome</keyword>
<organism evidence="2 3">
    <name type="scientific">Halpernia humi</name>
    <dbReference type="NCBI Taxonomy" id="493375"/>
    <lineage>
        <taxon>Bacteria</taxon>
        <taxon>Pseudomonadati</taxon>
        <taxon>Bacteroidota</taxon>
        <taxon>Flavobacteriia</taxon>
        <taxon>Flavobacteriales</taxon>
        <taxon>Weeksellaceae</taxon>
        <taxon>Chryseobacterium group</taxon>
        <taxon>Halpernia</taxon>
    </lineage>
</organism>
<reference evidence="3" key="1">
    <citation type="submission" date="2016-10" db="EMBL/GenBank/DDBJ databases">
        <authorList>
            <person name="Varghese N."/>
            <person name="Submissions S."/>
        </authorList>
    </citation>
    <scope>NUCLEOTIDE SEQUENCE [LARGE SCALE GENOMIC DNA]</scope>
    <source>
        <strain evidence="3">DSM 21580</strain>
    </source>
</reference>
<dbReference type="InterPro" id="IPR016181">
    <property type="entry name" value="Acyl_CoA_acyltransferase"/>
</dbReference>
<dbReference type="PROSITE" id="PS51186">
    <property type="entry name" value="GNAT"/>
    <property type="match status" value="1"/>
</dbReference>
<dbReference type="Gene3D" id="3.40.630.30">
    <property type="match status" value="1"/>
</dbReference>
<keyword evidence="2" id="KW-0687">Ribonucleoprotein</keyword>
<dbReference type="PANTHER" id="PTHR43617">
    <property type="entry name" value="L-AMINO ACID N-ACETYLTRANSFERASE"/>
    <property type="match status" value="1"/>
</dbReference>
<dbReference type="Pfam" id="PF00583">
    <property type="entry name" value="Acetyltransf_1"/>
    <property type="match status" value="1"/>
</dbReference>
<evidence type="ECO:0000259" key="1">
    <source>
        <dbReference type="PROSITE" id="PS51186"/>
    </source>
</evidence>
<dbReference type="AlphaFoldDB" id="A0A1H5UXD6"/>
<dbReference type="EMBL" id="FNUS01000001">
    <property type="protein sequence ID" value="SEF79634.1"/>
    <property type="molecule type" value="Genomic_DNA"/>
</dbReference>
<keyword evidence="2" id="KW-0689">Ribosomal protein</keyword>
<dbReference type="Proteomes" id="UP000236738">
    <property type="component" value="Unassembled WGS sequence"/>
</dbReference>
<name>A0A1H5UXD6_9FLAO</name>
<accession>A0A1H5UXD6</accession>
<feature type="domain" description="N-acetyltransferase" evidence="1">
    <location>
        <begin position="4"/>
        <end position="173"/>
    </location>
</feature>
<protein>
    <submittedName>
        <fullName evidence="2">Ribosomal protein S18 acetylase RimI</fullName>
    </submittedName>
</protein>
<dbReference type="SUPFAM" id="SSF55729">
    <property type="entry name" value="Acyl-CoA N-acyltransferases (Nat)"/>
    <property type="match status" value="1"/>
</dbReference>